<dbReference type="FunFam" id="1.20.1250.20:FF:000784">
    <property type="entry name" value="MFS drug efflux pump"/>
    <property type="match status" value="1"/>
</dbReference>
<feature type="transmembrane region" description="Helical" evidence="7">
    <location>
        <begin position="461"/>
        <end position="484"/>
    </location>
</feature>
<dbReference type="SUPFAM" id="SSF103473">
    <property type="entry name" value="MFS general substrate transporter"/>
    <property type="match status" value="1"/>
</dbReference>
<feature type="compositionally biased region" description="Basic and acidic residues" evidence="6">
    <location>
        <begin position="46"/>
        <end position="55"/>
    </location>
</feature>
<dbReference type="PANTHER" id="PTHR23501">
    <property type="entry name" value="MAJOR FACILITATOR SUPERFAMILY"/>
    <property type="match status" value="1"/>
</dbReference>
<feature type="compositionally biased region" description="Basic and acidic residues" evidence="6">
    <location>
        <begin position="22"/>
        <end position="37"/>
    </location>
</feature>
<keyword evidence="3 7" id="KW-0812">Transmembrane</keyword>
<keyword evidence="4 7" id="KW-1133">Transmembrane helix</keyword>
<evidence type="ECO:0000256" key="6">
    <source>
        <dbReference type="SAM" id="MobiDB-lite"/>
    </source>
</evidence>
<dbReference type="Pfam" id="PF06609">
    <property type="entry name" value="TRI12"/>
    <property type="match status" value="1"/>
</dbReference>
<dbReference type="GO" id="GO:0022857">
    <property type="term" value="F:transmembrane transporter activity"/>
    <property type="evidence" value="ECO:0007669"/>
    <property type="project" value="InterPro"/>
</dbReference>
<keyword evidence="5 7" id="KW-0472">Membrane</keyword>
<feature type="compositionally biased region" description="Polar residues" evidence="6">
    <location>
        <begin position="1"/>
        <end position="16"/>
    </location>
</feature>
<protein>
    <recommendedName>
        <fullName evidence="8">Major facilitator superfamily (MFS) profile domain-containing protein</fullName>
    </recommendedName>
</protein>
<evidence type="ECO:0000256" key="4">
    <source>
        <dbReference type="ARBA" id="ARBA00022989"/>
    </source>
</evidence>
<evidence type="ECO:0000313" key="9">
    <source>
        <dbReference type="EMBL" id="KIV90727.1"/>
    </source>
</evidence>
<name>A0A0D1Z7D8_EXOME</name>
<gene>
    <name evidence="9" type="ORF">PV10_05353</name>
</gene>
<feature type="transmembrane region" description="Helical" evidence="7">
    <location>
        <begin position="405"/>
        <end position="424"/>
    </location>
</feature>
<feature type="domain" description="Major facilitator superfamily (MFS) profile" evidence="8">
    <location>
        <begin position="71"/>
        <end position="514"/>
    </location>
</feature>
<dbReference type="GeneID" id="27323198"/>
<feature type="region of interest" description="Disordered" evidence="6">
    <location>
        <begin position="1"/>
        <end position="66"/>
    </location>
</feature>
<reference evidence="9 10" key="1">
    <citation type="submission" date="2015-01" db="EMBL/GenBank/DDBJ databases">
        <title>The Genome Sequence of Exophiala mesophila CBS40295.</title>
        <authorList>
            <consortium name="The Broad Institute Genomics Platform"/>
            <person name="Cuomo C."/>
            <person name="de Hoog S."/>
            <person name="Gorbushina A."/>
            <person name="Stielow B."/>
            <person name="Teixiera M."/>
            <person name="Abouelleil A."/>
            <person name="Chapman S.B."/>
            <person name="Priest M."/>
            <person name="Young S.K."/>
            <person name="Wortman J."/>
            <person name="Nusbaum C."/>
            <person name="Birren B."/>
        </authorList>
    </citation>
    <scope>NUCLEOTIDE SEQUENCE [LARGE SCALE GENOMIC DNA]</scope>
    <source>
        <strain evidence="9 10">CBS 40295</strain>
    </source>
</reference>
<evidence type="ECO:0000256" key="3">
    <source>
        <dbReference type="ARBA" id="ARBA00022692"/>
    </source>
</evidence>
<dbReference type="GO" id="GO:0005886">
    <property type="term" value="C:plasma membrane"/>
    <property type="evidence" value="ECO:0007669"/>
    <property type="project" value="TreeGrafter"/>
</dbReference>
<dbReference type="OMA" id="GHDPVQV"/>
<proteinExistence type="predicted"/>
<dbReference type="HOGENOM" id="CLU_000960_25_3_1"/>
<dbReference type="Gene3D" id="1.20.1250.20">
    <property type="entry name" value="MFS general substrate transporter like domains"/>
    <property type="match status" value="2"/>
</dbReference>
<keyword evidence="2" id="KW-0813">Transport</keyword>
<dbReference type="VEuPathDB" id="FungiDB:PV10_05353"/>
<dbReference type="EMBL" id="KN847523">
    <property type="protein sequence ID" value="KIV90727.1"/>
    <property type="molecule type" value="Genomic_DNA"/>
</dbReference>
<evidence type="ECO:0000256" key="1">
    <source>
        <dbReference type="ARBA" id="ARBA00004141"/>
    </source>
</evidence>
<dbReference type="RefSeq" id="XP_016222301.1">
    <property type="nucleotide sequence ID" value="XM_016370008.1"/>
</dbReference>
<dbReference type="InterPro" id="IPR010573">
    <property type="entry name" value="MFS_Str1/Tri12-like"/>
</dbReference>
<feature type="transmembrane region" description="Helical" evidence="7">
    <location>
        <begin position="137"/>
        <end position="157"/>
    </location>
</feature>
<keyword evidence="10" id="KW-1185">Reference proteome</keyword>
<feature type="transmembrane region" description="Helical" evidence="7">
    <location>
        <begin position="108"/>
        <end position="130"/>
    </location>
</feature>
<feature type="transmembrane region" description="Helical" evidence="7">
    <location>
        <begin position="378"/>
        <end position="398"/>
    </location>
</feature>
<feature type="transmembrane region" description="Helical" evidence="7">
    <location>
        <begin position="337"/>
        <end position="358"/>
    </location>
</feature>
<feature type="transmembrane region" description="Helical" evidence="7">
    <location>
        <begin position="267"/>
        <end position="286"/>
    </location>
</feature>
<dbReference type="PANTHER" id="PTHR23501:SF109">
    <property type="entry name" value="MAJOR FACILITATOR SUPERFAMILY (MFS) PROFILE DOMAIN-CONTAINING PROTEIN-RELATED"/>
    <property type="match status" value="1"/>
</dbReference>
<feature type="transmembrane region" description="Helical" evidence="7">
    <location>
        <begin position="298"/>
        <end position="316"/>
    </location>
</feature>
<feature type="transmembrane region" description="Helical" evidence="7">
    <location>
        <begin position="71"/>
        <end position="92"/>
    </location>
</feature>
<dbReference type="OrthoDB" id="4161376at2759"/>
<feature type="transmembrane region" description="Helical" evidence="7">
    <location>
        <begin position="163"/>
        <end position="184"/>
    </location>
</feature>
<sequence>MASTQQPELTSSSESVPSAGDVNKEGSAHVEQIHTNERVPGNPNYYEKDGLRTTGDDEDHEHEPPMTGKRALALVAQAFLWTGSQIPVYILGGVPPYIYADLGGVDRWIWFVLAYLLALAAVCPFVGSISDLVGRRYVALGGSALLVIAMIICGTAKNMNVFIVGMTFSGVGAGICELTSLAVTAELAPTRQRGKYVAILVFTIIPFCPSVLWAQLIASHAGWRWCTLLCGLWAAVGFVGTLCFYFPPPRPNSRGLTRRQIIAEIDFVGGGLSISGMIVFLAGLQWGGYQYPWHSAHVIAPLVVGAVLLFVAFPIWETKFAKFPMFPARMKQEARTFTLTLLITAISGANFFSVIMFWPTQAFNVYGHDPVGVGIRGIPIGFSILAGACIVLWLLSVFRGHNRELLIVSSILMTAGCGALAIATRDNLNQLWGLLVLAGLGIGGIVVPASIITTIICPDDIIATVAALTLSIRVIGGCIGYTVYFNVFINKFIPNATKYIGGVMMTELNITNVTYITHAIEYTSASLLPLLKTIPGIAGNDTAYEMVVVAGQTAYAASYKYVYLTSIAFGSISIIASIFLGNIDKYMDDHVAVVMQ</sequence>
<evidence type="ECO:0000256" key="2">
    <source>
        <dbReference type="ARBA" id="ARBA00022448"/>
    </source>
</evidence>
<evidence type="ECO:0000256" key="7">
    <source>
        <dbReference type="SAM" id="Phobius"/>
    </source>
</evidence>
<feature type="transmembrane region" description="Helical" evidence="7">
    <location>
        <begin position="196"/>
        <end position="216"/>
    </location>
</feature>
<accession>A0A0D1Z7D8</accession>
<feature type="transmembrane region" description="Helical" evidence="7">
    <location>
        <begin position="430"/>
        <end position="449"/>
    </location>
</feature>
<dbReference type="AlphaFoldDB" id="A0A0D1Z7D8"/>
<comment type="subcellular location">
    <subcellularLocation>
        <location evidence="1">Membrane</location>
        <topology evidence="1">Multi-pass membrane protein</topology>
    </subcellularLocation>
</comment>
<dbReference type="InterPro" id="IPR020846">
    <property type="entry name" value="MFS_dom"/>
</dbReference>
<feature type="transmembrane region" description="Helical" evidence="7">
    <location>
        <begin position="222"/>
        <end position="246"/>
    </location>
</feature>
<organism evidence="9 10">
    <name type="scientific">Exophiala mesophila</name>
    <name type="common">Black yeast-like fungus</name>
    <dbReference type="NCBI Taxonomy" id="212818"/>
    <lineage>
        <taxon>Eukaryota</taxon>
        <taxon>Fungi</taxon>
        <taxon>Dikarya</taxon>
        <taxon>Ascomycota</taxon>
        <taxon>Pezizomycotina</taxon>
        <taxon>Eurotiomycetes</taxon>
        <taxon>Chaetothyriomycetidae</taxon>
        <taxon>Chaetothyriales</taxon>
        <taxon>Herpotrichiellaceae</taxon>
        <taxon>Exophiala</taxon>
    </lineage>
</organism>
<dbReference type="InterPro" id="IPR036259">
    <property type="entry name" value="MFS_trans_sf"/>
</dbReference>
<dbReference type="Proteomes" id="UP000054302">
    <property type="component" value="Unassembled WGS sequence"/>
</dbReference>
<evidence type="ECO:0000313" key="10">
    <source>
        <dbReference type="Proteomes" id="UP000054302"/>
    </source>
</evidence>
<evidence type="ECO:0000256" key="5">
    <source>
        <dbReference type="ARBA" id="ARBA00023136"/>
    </source>
</evidence>
<feature type="transmembrane region" description="Helical" evidence="7">
    <location>
        <begin position="561"/>
        <end position="580"/>
    </location>
</feature>
<dbReference type="PROSITE" id="PS50850">
    <property type="entry name" value="MFS"/>
    <property type="match status" value="1"/>
</dbReference>
<evidence type="ECO:0000259" key="8">
    <source>
        <dbReference type="PROSITE" id="PS50850"/>
    </source>
</evidence>